<comment type="caution">
    <text evidence="2">The sequence shown here is derived from an EMBL/GenBank/DDBJ whole genome shotgun (WGS) entry which is preliminary data.</text>
</comment>
<dbReference type="EMBL" id="SNRW01001775">
    <property type="protein sequence ID" value="KAA6395077.1"/>
    <property type="molecule type" value="Genomic_DNA"/>
</dbReference>
<sequence length="428" mass="48319">MEEVNENPTVPLDLELPRPSNAASICIGIHKSGQWARSNKTSKRRCIRVKMLTGDLLDGDEQSQLMNREKERPGSSQRTGNDNDPIPPFMRALLGRPPNSPAAQRLQQQLDANTQMYEQYYKKKAADLDPTGERATKHERELLLQREDEMLGLELNKFGVHPSTGEGDANVEVETSQFAVLIQRACVAGSAAMIQEDPVAVQRFFLTIHHAARIIAGDAQQRRELALVNEQFKEALGKGGDAYSVLGKLSKDRIKEQVQINKVIQPPAIQTPVNQLTQPQINQEQSQIQVQPSNPVKFQVPNSYGSQSRYVNPKQQARAAFFSQYQGFGRGPFKRNRYGIPQFDNQQQYQYPSNNFSQQSYPSSQLQHHQMQPFQSQSALQAPQPMMFNPNVQTPQWFTPQQTFISQQQPQFASQQGYVIPPAVPKQP</sequence>
<gene>
    <name evidence="2" type="ORF">EZS28_009399</name>
</gene>
<dbReference type="AlphaFoldDB" id="A0A5J4WJA6"/>
<name>A0A5J4WJA6_9EUKA</name>
<dbReference type="Proteomes" id="UP000324800">
    <property type="component" value="Unassembled WGS sequence"/>
</dbReference>
<reference evidence="2 3" key="1">
    <citation type="submission" date="2019-03" db="EMBL/GenBank/DDBJ databases">
        <title>Single cell metagenomics reveals metabolic interactions within the superorganism composed of flagellate Streblomastix strix and complex community of Bacteroidetes bacteria on its surface.</title>
        <authorList>
            <person name="Treitli S.C."/>
            <person name="Kolisko M."/>
            <person name="Husnik F."/>
            <person name="Keeling P."/>
            <person name="Hampl V."/>
        </authorList>
    </citation>
    <scope>NUCLEOTIDE SEQUENCE [LARGE SCALE GENOMIC DNA]</scope>
    <source>
        <strain evidence="2">ST1C</strain>
    </source>
</reference>
<evidence type="ECO:0000313" key="2">
    <source>
        <dbReference type="EMBL" id="KAA6395077.1"/>
    </source>
</evidence>
<evidence type="ECO:0000256" key="1">
    <source>
        <dbReference type="SAM" id="MobiDB-lite"/>
    </source>
</evidence>
<accession>A0A5J4WJA6</accession>
<proteinExistence type="predicted"/>
<protein>
    <submittedName>
        <fullName evidence="2">Uncharacterized protein</fullName>
    </submittedName>
</protein>
<evidence type="ECO:0000313" key="3">
    <source>
        <dbReference type="Proteomes" id="UP000324800"/>
    </source>
</evidence>
<feature type="region of interest" description="Disordered" evidence="1">
    <location>
        <begin position="58"/>
        <end position="89"/>
    </location>
</feature>
<organism evidence="2 3">
    <name type="scientific">Streblomastix strix</name>
    <dbReference type="NCBI Taxonomy" id="222440"/>
    <lineage>
        <taxon>Eukaryota</taxon>
        <taxon>Metamonada</taxon>
        <taxon>Preaxostyla</taxon>
        <taxon>Oxymonadida</taxon>
        <taxon>Streblomastigidae</taxon>
        <taxon>Streblomastix</taxon>
    </lineage>
</organism>